<dbReference type="RefSeq" id="WP_016390920.1">
    <property type="nucleotide sequence ID" value="NZ_KE646811.1"/>
</dbReference>
<sequence length="312" mass="35356">MNIIDIVIPVYNDDSLLAQTVNSLESQLLPTGWSFHVHVVDDGSEHEIFLKDMNISSDDITLHRHPVNKGRGAACNTGVCMGNGDLVYILDSDCVLQNNHVLLSHIEILSEANVSVSCGNIYVDSVSFWGKYQNEVALRREELFKCGDLAAFTTANCMMTRKCFIEVGGFDEEFTQYGFEDRDLLLRLISKQFEIRYCKHCSVEHKCDLTLNSVVAKLYKGGMYSSALFIKKHPLAYEKMHFVKADVRYSKGGLQVLVLLTKRIVWPVVKMFDWILVKGILPYWFAKNVVKYISGLVYLHGTSEAEVSSYIE</sequence>
<proteinExistence type="predicted"/>
<organism evidence="2 3">
    <name type="scientific">Cycloclasticus pugetii</name>
    <dbReference type="NCBI Taxonomy" id="34068"/>
    <lineage>
        <taxon>Bacteria</taxon>
        <taxon>Pseudomonadati</taxon>
        <taxon>Pseudomonadota</taxon>
        <taxon>Gammaproteobacteria</taxon>
        <taxon>Thiotrichales</taxon>
        <taxon>Piscirickettsiaceae</taxon>
        <taxon>Cycloclasticus</taxon>
    </lineage>
</organism>
<feature type="domain" description="Glycosyltransferase 2-like" evidence="1">
    <location>
        <begin position="6"/>
        <end position="164"/>
    </location>
</feature>
<dbReference type="AlphaFoldDB" id="A0AB33YYG7"/>
<gene>
    <name evidence="2" type="ORF">L196_10409</name>
</gene>
<dbReference type="InterPro" id="IPR001173">
    <property type="entry name" value="Glyco_trans_2-like"/>
</dbReference>
<dbReference type="Proteomes" id="UP000015462">
    <property type="component" value="Unassembled WGS sequence"/>
</dbReference>
<name>A0AB33YYG7_9GAMM</name>
<protein>
    <submittedName>
        <fullName evidence="2">Glycosyltransferase</fullName>
    </submittedName>
</protein>
<comment type="caution">
    <text evidence="2">The sequence shown here is derived from an EMBL/GenBank/DDBJ whole genome shotgun (WGS) entry which is preliminary data.</text>
</comment>
<accession>A0AB33YYG7</accession>
<dbReference type="PANTHER" id="PTHR43685">
    <property type="entry name" value="GLYCOSYLTRANSFERASE"/>
    <property type="match status" value="1"/>
</dbReference>
<dbReference type="InterPro" id="IPR029044">
    <property type="entry name" value="Nucleotide-diphossugar_trans"/>
</dbReference>
<dbReference type="Gene3D" id="3.90.550.10">
    <property type="entry name" value="Spore Coat Polysaccharide Biosynthesis Protein SpsA, Chain A"/>
    <property type="match status" value="1"/>
</dbReference>
<reference evidence="2 3" key="1">
    <citation type="journal article" date="2013" name="Genome Announc.">
        <title>Genome Sequence of the Pyrene- and Fluoranthene-Degrading Bacterium Cycloclasticus sp. Strain PY97M.</title>
        <authorList>
            <person name="Cui Z."/>
            <person name="Xu G."/>
            <person name="Li Q."/>
            <person name="Gao W."/>
            <person name="Zheng L."/>
        </authorList>
    </citation>
    <scope>NUCLEOTIDE SEQUENCE [LARGE SCALE GENOMIC DNA]</scope>
    <source>
        <strain evidence="2 3">PY97M</strain>
    </source>
</reference>
<keyword evidence="3" id="KW-1185">Reference proteome</keyword>
<dbReference type="Pfam" id="PF00535">
    <property type="entry name" value="Glycos_transf_2"/>
    <property type="match status" value="1"/>
</dbReference>
<dbReference type="PANTHER" id="PTHR43685:SF2">
    <property type="entry name" value="GLYCOSYLTRANSFERASE 2-LIKE DOMAIN-CONTAINING PROTEIN"/>
    <property type="match status" value="1"/>
</dbReference>
<evidence type="ECO:0000313" key="2">
    <source>
        <dbReference type="EMBL" id="EPD12210.1"/>
    </source>
</evidence>
<evidence type="ECO:0000259" key="1">
    <source>
        <dbReference type="Pfam" id="PF00535"/>
    </source>
</evidence>
<dbReference type="SUPFAM" id="SSF53448">
    <property type="entry name" value="Nucleotide-diphospho-sugar transferases"/>
    <property type="match status" value="1"/>
</dbReference>
<dbReference type="EMBL" id="ASHL01000012">
    <property type="protein sequence ID" value="EPD12210.1"/>
    <property type="molecule type" value="Genomic_DNA"/>
</dbReference>
<evidence type="ECO:0000313" key="3">
    <source>
        <dbReference type="Proteomes" id="UP000015462"/>
    </source>
</evidence>
<dbReference type="InterPro" id="IPR050834">
    <property type="entry name" value="Glycosyltransf_2"/>
</dbReference>